<dbReference type="AlphaFoldDB" id="A0A9W6CVF0"/>
<evidence type="ECO:0000313" key="2">
    <source>
        <dbReference type="Proteomes" id="UP001144372"/>
    </source>
</evidence>
<comment type="caution">
    <text evidence="1">The sequence shown here is derived from an EMBL/GenBank/DDBJ whole genome shotgun (WGS) entry which is preliminary data.</text>
</comment>
<accession>A0A9W6CVF0</accession>
<dbReference type="Proteomes" id="UP001144372">
    <property type="component" value="Unassembled WGS sequence"/>
</dbReference>
<dbReference type="RefSeq" id="WP_281792272.1">
    <property type="nucleotide sequence ID" value="NZ_BSDR01000001.1"/>
</dbReference>
<gene>
    <name evidence="1" type="ORF">DAMNIGENAA_06870</name>
</gene>
<organism evidence="1 2">
    <name type="scientific">Desulforhabdus amnigena</name>
    <dbReference type="NCBI Taxonomy" id="40218"/>
    <lineage>
        <taxon>Bacteria</taxon>
        <taxon>Pseudomonadati</taxon>
        <taxon>Thermodesulfobacteriota</taxon>
        <taxon>Syntrophobacteria</taxon>
        <taxon>Syntrophobacterales</taxon>
        <taxon>Syntrophobacteraceae</taxon>
        <taxon>Desulforhabdus</taxon>
    </lineage>
</organism>
<proteinExistence type="predicted"/>
<name>A0A9W6CVF0_9BACT</name>
<evidence type="ECO:0000313" key="1">
    <source>
        <dbReference type="EMBL" id="GLI33254.1"/>
    </source>
</evidence>
<reference evidence="1" key="1">
    <citation type="submission" date="2022-12" db="EMBL/GenBank/DDBJ databases">
        <title>Reference genome sequencing for broad-spectrum identification of bacterial and archaeal isolates by mass spectrometry.</title>
        <authorList>
            <person name="Sekiguchi Y."/>
            <person name="Tourlousse D.M."/>
        </authorList>
    </citation>
    <scope>NUCLEOTIDE SEQUENCE</scope>
    <source>
        <strain evidence="1">ASRB1</strain>
    </source>
</reference>
<dbReference type="EMBL" id="BSDR01000001">
    <property type="protein sequence ID" value="GLI33254.1"/>
    <property type="molecule type" value="Genomic_DNA"/>
</dbReference>
<protein>
    <submittedName>
        <fullName evidence="1">Uncharacterized protein</fullName>
    </submittedName>
</protein>
<sequence length="442" mass="51297">MAVETPQANQHGIVQKLHFLMGRFPKGMDLSREDLALAGWLYFYELETRSQGISESDIRWLIPEAGKHLKLNMESAQMPQVVQRLMRFGVLRLTITDSKRKGYCLTRLGRSLAKNLIEETDYSSEQLNVLLNSALREVDAILKEGGGTLLQYLQHVFLGTIREKVEFKLLAIEEDLAERKRDVRRAYSGRNETDFESAIRNIQYCRTALTELVDAVQESSACVRLEGLLHSCMNEGQAPELSDILEQSLHFIYILRSRVDVMLKDVVLFIHDCVAFRSLAFTVDSRDRLRRIQERIIAHALEHEIRMPLLEPPQLPRLDFKWNPQVRERQVVLDVQRLKTLEAYSPPELPPVEPAWKEPLLELARKEWKTLSRHGKVDFGEWVRRLGDKIPESCESPPLAVWYLSQDWPKWIPKITLEHQKGVWVPLGEEWMMEAFFIVPVP</sequence>
<keyword evidence="2" id="KW-1185">Reference proteome</keyword>